<reference evidence="2" key="5">
    <citation type="journal article" date="2021" name="G3 (Bethesda)">
        <title>Aegilops tauschii genome assembly Aet v5.0 features greater sequence contiguity and improved annotation.</title>
        <authorList>
            <person name="Wang L."/>
            <person name="Zhu T."/>
            <person name="Rodriguez J.C."/>
            <person name="Deal K.R."/>
            <person name="Dubcovsky J."/>
            <person name="McGuire P.E."/>
            <person name="Lux T."/>
            <person name="Spannagl M."/>
            <person name="Mayer K.F.X."/>
            <person name="Baldrich P."/>
            <person name="Meyers B.C."/>
            <person name="Huo N."/>
            <person name="Gu Y.Q."/>
            <person name="Zhou H."/>
            <person name="Devos K.M."/>
            <person name="Bennetzen J.L."/>
            <person name="Unver T."/>
            <person name="Budak H."/>
            <person name="Gulick P.J."/>
            <person name="Galiba G."/>
            <person name="Kalapos B."/>
            <person name="Nelson D.R."/>
            <person name="Li P."/>
            <person name="You F.M."/>
            <person name="Luo M.C."/>
            <person name="Dvorak J."/>
        </authorList>
    </citation>
    <scope>NUCLEOTIDE SEQUENCE [LARGE SCALE GENOMIC DNA]</scope>
    <source>
        <strain evidence="2">cv. AL8/78</strain>
    </source>
</reference>
<feature type="compositionally biased region" description="Polar residues" evidence="1">
    <location>
        <begin position="190"/>
        <end position="210"/>
    </location>
</feature>
<feature type="compositionally biased region" description="Basic and acidic residues" evidence="1">
    <location>
        <begin position="211"/>
        <end position="223"/>
    </location>
</feature>
<sequence length="461" mass="50653">NGGSGSNGGSGRDEDPVAENPSSDDDEQCMLQFLIEKKRDRKAKGLDEADRISIRDLVMTEFKTVVSPKPRFLVFEVKEMLDIDDISMATEARRMFEELLRKKDLEMVFTFNRKEICPMPVRQKIMREMGALNEATEPKNARPTQLPPLPPSKKMKKTVSFVLEPSVMNETAMHPQAYRAENPGYGQGGKSRQSAMKKSIPSQQQQQANSETKEAIHENDKTQVVKSTPSSSAVPPCSKVRDEAVPTGADPKQLGNFHSQCQASGSHILATQSKQEARPAVFQASSAERTLDPIKVRPVQLKKGPTVLVSTGNHSGTQPLGDLNGQVPFPSRGNVMQSANGIQRAKVQDFKASPEAAALNHAGHKKEKENIPPVSCMEIKRIQDLPEAVTMGQSPEQKLLRTLGKLPVCSTVLAEPEATSVPEVVEATVQGNTSHFSDVEERYDEFMRVSGKTTNALEINE</sequence>
<feature type="region of interest" description="Disordered" evidence="1">
    <location>
        <begin position="134"/>
        <end position="154"/>
    </location>
</feature>
<keyword evidence="3" id="KW-1185">Reference proteome</keyword>
<evidence type="ECO:0000313" key="2">
    <source>
        <dbReference type="EnsemblPlants" id="AET2Gv21218400.8"/>
    </source>
</evidence>
<name>A0A453DF96_AEGTS</name>
<accession>A0A453DF96</accession>
<dbReference type="PANTHER" id="PTHR36479">
    <property type="entry name" value="ULP_PROTEASE DOMAIN-CONTAINING PROTEIN"/>
    <property type="match status" value="1"/>
</dbReference>
<feature type="compositionally biased region" description="Polar residues" evidence="1">
    <location>
        <begin position="224"/>
        <end position="233"/>
    </location>
</feature>
<reference evidence="3" key="1">
    <citation type="journal article" date="2014" name="Science">
        <title>Ancient hybridizations among the ancestral genomes of bread wheat.</title>
        <authorList>
            <consortium name="International Wheat Genome Sequencing Consortium,"/>
            <person name="Marcussen T."/>
            <person name="Sandve S.R."/>
            <person name="Heier L."/>
            <person name="Spannagl M."/>
            <person name="Pfeifer M."/>
            <person name="Jakobsen K.S."/>
            <person name="Wulff B.B."/>
            <person name="Steuernagel B."/>
            <person name="Mayer K.F."/>
            <person name="Olsen O.A."/>
        </authorList>
    </citation>
    <scope>NUCLEOTIDE SEQUENCE [LARGE SCALE GENOMIC DNA]</scope>
    <source>
        <strain evidence="3">cv. AL8/78</strain>
    </source>
</reference>
<protein>
    <submittedName>
        <fullName evidence="2">Uncharacterized protein</fullName>
    </submittedName>
</protein>
<feature type="region of interest" description="Disordered" evidence="1">
    <location>
        <begin position="175"/>
        <end position="246"/>
    </location>
</feature>
<dbReference type="EnsemblPlants" id="AET2Gv21218400.8">
    <property type="protein sequence ID" value="AET2Gv21218400.8"/>
    <property type="gene ID" value="AET2Gv21218400"/>
</dbReference>
<reference evidence="2" key="3">
    <citation type="journal article" date="2017" name="Nature">
        <title>Genome sequence of the progenitor of the wheat D genome Aegilops tauschii.</title>
        <authorList>
            <person name="Luo M.C."/>
            <person name="Gu Y.Q."/>
            <person name="Puiu D."/>
            <person name="Wang H."/>
            <person name="Twardziok S.O."/>
            <person name="Deal K.R."/>
            <person name="Huo N."/>
            <person name="Zhu T."/>
            <person name="Wang L."/>
            <person name="Wang Y."/>
            <person name="McGuire P.E."/>
            <person name="Liu S."/>
            <person name="Long H."/>
            <person name="Ramasamy R.K."/>
            <person name="Rodriguez J.C."/>
            <person name="Van S.L."/>
            <person name="Yuan L."/>
            <person name="Wang Z."/>
            <person name="Xia Z."/>
            <person name="Xiao L."/>
            <person name="Anderson O.D."/>
            <person name="Ouyang S."/>
            <person name="Liang Y."/>
            <person name="Zimin A.V."/>
            <person name="Pertea G."/>
            <person name="Qi P."/>
            <person name="Bennetzen J.L."/>
            <person name="Dai X."/>
            <person name="Dawson M.W."/>
            <person name="Muller H.G."/>
            <person name="Kugler K."/>
            <person name="Rivarola-Duarte L."/>
            <person name="Spannagl M."/>
            <person name="Mayer K.F.X."/>
            <person name="Lu F.H."/>
            <person name="Bevan M.W."/>
            <person name="Leroy P."/>
            <person name="Li P."/>
            <person name="You F.M."/>
            <person name="Sun Q."/>
            <person name="Liu Z."/>
            <person name="Lyons E."/>
            <person name="Wicker T."/>
            <person name="Salzberg S.L."/>
            <person name="Devos K.M."/>
            <person name="Dvorak J."/>
        </authorList>
    </citation>
    <scope>NUCLEOTIDE SEQUENCE [LARGE SCALE GENOMIC DNA]</scope>
    <source>
        <strain evidence="2">cv. AL8/78</strain>
    </source>
</reference>
<dbReference type="Gramene" id="AET2Gv21218400.8">
    <property type="protein sequence ID" value="AET2Gv21218400.8"/>
    <property type="gene ID" value="AET2Gv21218400"/>
</dbReference>
<evidence type="ECO:0000256" key="1">
    <source>
        <dbReference type="SAM" id="MobiDB-lite"/>
    </source>
</evidence>
<dbReference type="PANTHER" id="PTHR36479:SF10">
    <property type="entry name" value="UBIQUITIN-LIKE PROTEASE FAMILY PROFILE DOMAIN-CONTAINING PROTEIN"/>
    <property type="match status" value="1"/>
</dbReference>
<organism evidence="2 3">
    <name type="scientific">Aegilops tauschii subsp. strangulata</name>
    <name type="common">Goatgrass</name>
    <dbReference type="NCBI Taxonomy" id="200361"/>
    <lineage>
        <taxon>Eukaryota</taxon>
        <taxon>Viridiplantae</taxon>
        <taxon>Streptophyta</taxon>
        <taxon>Embryophyta</taxon>
        <taxon>Tracheophyta</taxon>
        <taxon>Spermatophyta</taxon>
        <taxon>Magnoliopsida</taxon>
        <taxon>Liliopsida</taxon>
        <taxon>Poales</taxon>
        <taxon>Poaceae</taxon>
        <taxon>BOP clade</taxon>
        <taxon>Pooideae</taxon>
        <taxon>Triticodae</taxon>
        <taxon>Triticeae</taxon>
        <taxon>Triticinae</taxon>
        <taxon>Aegilops</taxon>
    </lineage>
</organism>
<feature type="compositionally biased region" description="Gly residues" evidence="1">
    <location>
        <begin position="1"/>
        <end position="10"/>
    </location>
</feature>
<dbReference type="AlphaFoldDB" id="A0A453DF96"/>
<reference evidence="2" key="4">
    <citation type="submission" date="2019-03" db="UniProtKB">
        <authorList>
            <consortium name="EnsemblPlants"/>
        </authorList>
    </citation>
    <scope>IDENTIFICATION</scope>
</reference>
<feature type="region of interest" description="Disordered" evidence="1">
    <location>
        <begin position="1"/>
        <end position="26"/>
    </location>
</feature>
<evidence type="ECO:0000313" key="3">
    <source>
        <dbReference type="Proteomes" id="UP000015105"/>
    </source>
</evidence>
<proteinExistence type="predicted"/>
<dbReference type="Proteomes" id="UP000015105">
    <property type="component" value="Chromosome 2D"/>
</dbReference>
<reference evidence="3" key="2">
    <citation type="journal article" date="2017" name="Nat. Plants">
        <title>The Aegilops tauschii genome reveals multiple impacts of transposons.</title>
        <authorList>
            <person name="Zhao G."/>
            <person name="Zou C."/>
            <person name="Li K."/>
            <person name="Wang K."/>
            <person name="Li T."/>
            <person name="Gao L."/>
            <person name="Zhang X."/>
            <person name="Wang H."/>
            <person name="Yang Z."/>
            <person name="Liu X."/>
            <person name="Jiang W."/>
            <person name="Mao L."/>
            <person name="Kong X."/>
            <person name="Jiao Y."/>
            <person name="Jia J."/>
        </authorList>
    </citation>
    <scope>NUCLEOTIDE SEQUENCE [LARGE SCALE GENOMIC DNA]</scope>
    <source>
        <strain evidence="3">cv. AL8/78</strain>
    </source>
</reference>